<reference evidence="3" key="1">
    <citation type="submission" date="2021-03" db="EMBL/GenBank/DDBJ databases">
        <authorList>
            <person name="Kanchanasin P."/>
            <person name="Saeng-In P."/>
            <person name="Phongsopitanun W."/>
            <person name="Yuki M."/>
            <person name="Kudo T."/>
            <person name="Ohkuma M."/>
            <person name="Tanasupawat S."/>
        </authorList>
    </citation>
    <scope>NUCLEOTIDE SEQUENCE</scope>
    <source>
        <strain evidence="3">GKU 128</strain>
    </source>
</reference>
<dbReference type="RefSeq" id="WP_208254481.1">
    <property type="nucleotide sequence ID" value="NZ_JAGEOJ010000003.1"/>
</dbReference>
<evidence type="ECO:0000256" key="2">
    <source>
        <dbReference type="SAM" id="SignalP"/>
    </source>
</evidence>
<gene>
    <name evidence="3" type="ORF">J4573_07110</name>
</gene>
<protein>
    <submittedName>
        <fullName evidence="3">Uncharacterized protein</fullName>
    </submittedName>
</protein>
<accession>A0A939P795</accession>
<feature type="signal peptide" evidence="2">
    <location>
        <begin position="1"/>
        <end position="25"/>
    </location>
</feature>
<dbReference type="Proteomes" id="UP000669179">
    <property type="component" value="Unassembled WGS sequence"/>
</dbReference>
<keyword evidence="2" id="KW-0732">Signal</keyword>
<keyword evidence="4" id="KW-1185">Reference proteome</keyword>
<dbReference type="NCBIfam" id="NF040603">
    <property type="entry name" value="choice_anch_P"/>
    <property type="match status" value="1"/>
</dbReference>
<evidence type="ECO:0000313" key="3">
    <source>
        <dbReference type="EMBL" id="MBO2446855.1"/>
    </source>
</evidence>
<sequence>MRWSHMAVAGLLAAPLAMTAAPAYATNTGYGSAYAITAAGPVAIPPTTTVSSAGRRPLSKSLIALPANPVLHARALNSAAWAGHARASVAELALAKAQLVAKLVTATCEHGRGASHLVHVKLGGHVLAATPRPNSGIDIALGPLGTATGMLNKQVRNADGSLTVTAIELKVPLGPAGVQTISVASATCGGTGSGAVDPSAPDEHTPPNGNGGPGAPGTPGHPAAPAPKPTPVGGELPVTG</sequence>
<dbReference type="EMBL" id="JAGEOJ010000003">
    <property type="protein sequence ID" value="MBO2446855.1"/>
    <property type="molecule type" value="Genomic_DNA"/>
</dbReference>
<name>A0A939P795_9ACTN</name>
<proteinExistence type="predicted"/>
<evidence type="ECO:0000256" key="1">
    <source>
        <dbReference type="SAM" id="MobiDB-lite"/>
    </source>
</evidence>
<comment type="caution">
    <text evidence="3">The sequence shown here is derived from an EMBL/GenBank/DDBJ whole genome shotgun (WGS) entry which is preliminary data.</text>
</comment>
<organism evidence="3 4">
    <name type="scientific">Actinomadura barringtoniae</name>
    <dbReference type="NCBI Taxonomy" id="1427535"/>
    <lineage>
        <taxon>Bacteria</taxon>
        <taxon>Bacillati</taxon>
        <taxon>Actinomycetota</taxon>
        <taxon>Actinomycetes</taxon>
        <taxon>Streptosporangiales</taxon>
        <taxon>Thermomonosporaceae</taxon>
        <taxon>Actinomadura</taxon>
    </lineage>
</organism>
<dbReference type="AlphaFoldDB" id="A0A939P795"/>
<feature type="chain" id="PRO_5037459984" evidence="2">
    <location>
        <begin position="26"/>
        <end position="240"/>
    </location>
</feature>
<feature type="region of interest" description="Disordered" evidence="1">
    <location>
        <begin position="190"/>
        <end position="240"/>
    </location>
</feature>
<evidence type="ECO:0000313" key="4">
    <source>
        <dbReference type="Proteomes" id="UP000669179"/>
    </source>
</evidence>